<organism evidence="13 14">
    <name type="scientific">Clupea harengus</name>
    <name type="common">Atlantic herring</name>
    <dbReference type="NCBI Taxonomy" id="7950"/>
    <lineage>
        <taxon>Eukaryota</taxon>
        <taxon>Metazoa</taxon>
        <taxon>Chordata</taxon>
        <taxon>Craniata</taxon>
        <taxon>Vertebrata</taxon>
        <taxon>Euteleostomi</taxon>
        <taxon>Actinopterygii</taxon>
        <taxon>Neopterygii</taxon>
        <taxon>Teleostei</taxon>
        <taxon>Clupei</taxon>
        <taxon>Clupeiformes</taxon>
        <taxon>Clupeoidei</taxon>
        <taxon>Clupeidae</taxon>
        <taxon>Clupea</taxon>
    </lineage>
</organism>
<dbReference type="Proteomes" id="UP000515152">
    <property type="component" value="Chromosome 8"/>
</dbReference>
<dbReference type="FunFam" id="3.10.20.370:FF:000001">
    <property type="entry name" value="Retrovirus-related Pol polyprotein from transposon 17.6-like protein"/>
    <property type="match status" value="1"/>
</dbReference>
<dbReference type="KEGG" id="char:122133068"/>
<dbReference type="OrthoDB" id="6761011at2759"/>
<dbReference type="InterPro" id="IPR000477">
    <property type="entry name" value="RT_dom"/>
</dbReference>
<evidence type="ECO:0000259" key="11">
    <source>
        <dbReference type="PROSITE" id="PS50158"/>
    </source>
</evidence>
<feature type="compositionally biased region" description="Basic and acidic residues" evidence="10">
    <location>
        <begin position="254"/>
        <end position="264"/>
    </location>
</feature>
<feature type="region of interest" description="Disordered" evidence="10">
    <location>
        <begin position="301"/>
        <end position="321"/>
    </location>
</feature>
<dbReference type="CDD" id="cd01647">
    <property type="entry name" value="RT_LTR"/>
    <property type="match status" value="1"/>
</dbReference>
<keyword evidence="13" id="KW-1185">Reference proteome</keyword>
<dbReference type="Pfam" id="PF14893">
    <property type="entry name" value="PNMA"/>
    <property type="match status" value="1"/>
</dbReference>
<evidence type="ECO:0000256" key="2">
    <source>
        <dbReference type="ARBA" id="ARBA00022679"/>
    </source>
</evidence>
<keyword evidence="9" id="KW-0479">Metal-binding</keyword>
<dbReference type="PROSITE" id="PS50158">
    <property type="entry name" value="ZF_CCHC"/>
    <property type="match status" value="1"/>
</dbReference>
<dbReference type="RefSeq" id="XP_042564331.1">
    <property type="nucleotide sequence ID" value="XM_042708397.1"/>
</dbReference>
<feature type="compositionally biased region" description="Basic and acidic residues" evidence="10">
    <location>
        <begin position="886"/>
        <end position="899"/>
    </location>
</feature>
<accession>A0A8M1KJT9</accession>
<dbReference type="FunFam" id="3.10.10.10:FF:000007">
    <property type="entry name" value="Retrovirus-related Pol polyprotein from transposon 17.6-like Protein"/>
    <property type="match status" value="1"/>
</dbReference>
<evidence type="ECO:0000256" key="1">
    <source>
        <dbReference type="ARBA" id="ARBA00022670"/>
    </source>
</evidence>
<keyword evidence="8" id="KW-0511">Multifunctional enzyme</keyword>
<dbReference type="GO" id="GO:0004519">
    <property type="term" value="F:endonuclease activity"/>
    <property type="evidence" value="ECO:0007669"/>
    <property type="project" value="UniProtKB-KW"/>
</dbReference>
<gene>
    <name evidence="14" type="primary">LOC122133068</name>
</gene>
<dbReference type="PANTHER" id="PTHR37984">
    <property type="entry name" value="PROTEIN CBG26694"/>
    <property type="match status" value="1"/>
</dbReference>
<dbReference type="GO" id="GO:0006508">
    <property type="term" value="P:proteolysis"/>
    <property type="evidence" value="ECO:0007669"/>
    <property type="project" value="UniProtKB-KW"/>
</dbReference>
<dbReference type="InterPro" id="IPR048270">
    <property type="entry name" value="PNMA_C"/>
</dbReference>
<evidence type="ECO:0000256" key="5">
    <source>
        <dbReference type="ARBA" id="ARBA00022759"/>
    </source>
</evidence>
<dbReference type="GeneID" id="122133068"/>
<dbReference type="Pfam" id="PF17919">
    <property type="entry name" value="RT_RNaseH_2"/>
    <property type="match status" value="1"/>
</dbReference>
<keyword evidence="1" id="KW-0645">Protease</keyword>
<sequence length="914" mass="103527">MPWFFSAPWLPKFNGERRQFGEWRAQVQAMLRAQPLSDEQQADFIFSALEGEARREVALLDAAQRNTGKHILSALKELYGETLNAAQARAAFFKCRQSPDEKVGDFILRLRECHAKWRQLDRQAAGAEDEAPLDQFVLGMKAGPVRTELQRYLRRQPLQGFKAVTAEARALEEELGSGTEEAQASAVRATPARAATMMERREEPTGPTHKQMDDWKEELRRELQQELSEQVKALGTQLVEQLRGHAASNSRPGDSSREQPRDHTTPPPTQAGLSHATSYQWDPQGRPICLDCREAGHVRRNCPKRQRPSRGFQNPPPQRAGRIRTLSVGTDERRFVFLRTTVLAELHGVSAEDVQAQRVLRLHGEETGTVEVTIHSVDALQAGDSAAPPVLGEGLTTEQQQRVKGRMDQWRAVFAQHEEDFGRTGAVQHQIPTGSAPPSRERYRPVPPSLYPELRSLLKGMLETGVVRESSSPWAAPIVLVKKKDGSWRFCVDYRKLNAVTHKDAYPLPRIEESLTCLKKAAWYSTLDLAAGYWQVEVDPKDREKTAFTTPMGLYEFDRMPFGLCNAPATFQRLMQRCLGGMIYESLLIYLDDVIVYSPDFDSHLRDLETVFRRLQEMGLKLQPKKCRFFQQKVTYLGHVVSQEGVATDPTKTAVVEQWEAPSTVQQLRSFLGFVGYYRRFVQDFAKIAAPLNRLLQGGRTTSKNTPVVWSTTCEQAFRQLKSALVSSPILAYADFTLPFRLYTDASLDGLGAVLSQVQDGKERVIAYASRSLHPTERNDQNYSSFKLEFLALKWAMTEKFKDYLWGATVEVFTDNNPLVHLQSARLGAVEQRWASQLANYNYTLKYRPGKLNQNADILSRLPGEQVATVCLLQGESEAQQEVEEDWAHQQQRDPDLRRLSSWLERGSQPTALE</sequence>
<evidence type="ECO:0000256" key="4">
    <source>
        <dbReference type="ARBA" id="ARBA00022722"/>
    </source>
</evidence>
<proteinExistence type="predicted"/>
<dbReference type="InterPro" id="IPR001878">
    <property type="entry name" value="Znf_CCHC"/>
</dbReference>
<dbReference type="FunFam" id="3.30.70.270:FF:000020">
    <property type="entry name" value="Transposon Tf2-6 polyprotein-like Protein"/>
    <property type="match status" value="1"/>
</dbReference>
<protein>
    <submittedName>
        <fullName evidence="14">Uncharacterized protein LOC122133068</fullName>
    </submittedName>
</protein>
<dbReference type="GO" id="GO:0008270">
    <property type="term" value="F:zinc ion binding"/>
    <property type="evidence" value="ECO:0007669"/>
    <property type="project" value="UniProtKB-KW"/>
</dbReference>
<keyword evidence="4" id="KW-0540">Nuclease</keyword>
<keyword evidence="3" id="KW-0548">Nucleotidyltransferase</keyword>
<feature type="region of interest" description="Disordered" evidence="10">
    <location>
        <begin position="424"/>
        <end position="445"/>
    </location>
</feature>
<feature type="domain" description="CCHC-type" evidence="11">
    <location>
        <begin position="289"/>
        <end position="304"/>
    </location>
</feature>
<dbReference type="GO" id="GO:0003676">
    <property type="term" value="F:nucleic acid binding"/>
    <property type="evidence" value="ECO:0007669"/>
    <property type="project" value="InterPro"/>
</dbReference>
<name>A0A8M1KJT9_CLUHA</name>
<evidence type="ECO:0000313" key="14">
    <source>
        <dbReference type="RefSeq" id="XP_042564331.1"/>
    </source>
</evidence>
<dbReference type="GO" id="GO:0003964">
    <property type="term" value="F:RNA-directed DNA polymerase activity"/>
    <property type="evidence" value="ECO:0007669"/>
    <property type="project" value="UniProtKB-KW"/>
</dbReference>
<dbReference type="PROSITE" id="PS50878">
    <property type="entry name" value="RT_POL"/>
    <property type="match status" value="1"/>
</dbReference>
<dbReference type="InterPro" id="IPR050951">
    <property type="entry name" value="Retrovirus_Pol_polyprotein"/>
</dbReference>
<dbReference type="CDD" id="cd09274">
    <property type="entry name" value="RNase_HI_RT_Ty3"/>
    <property type="match status" value="1"/>
</dbReference>
<evidence type="ECO:0000256" key="6">
    <source>
        <dbReference type="ARBA" id="ARBA00022801"/>
    </source>
</evidence>
<reference evidence="14" key="1">
    <citation type="submission" date="2025-08" db="UniProtKB">
        <authorList>
            <consortium name="RefSeq"/>
        </authorList>
    </citation>
    <scope>IDENTIFICATION</scope>
</reference>
<dbReference type="Pfam" id="PF00078">
    <property type="entry name" value="RVT_1"/>
    <property type="match status" value="1"/>
</dbReference>
<dbReference type="PANTHER" id="PTHR37984:SF5">
    <property type="entry name" value="PROTEIN NYNRIN-LIKE"/>
    <property type="match status" value="1"/>
</dbReference>
<keyword evidence="5" id="KW-0255">Endonuclease</keyword>
<feature type="domain" description="Reverse transcriptase" evidence="12">
    <location>
        <begin position="462"/>
        <end position="641"/>
    </location>
</feature>
<evidence type="ECO:0000256" key="3">
    <source>
        <dbReference type="ARBA" id="ARBA00022695"/>
    </source>
</evidence>
<keyword evidence="9" id="KW-0863">Zinc-finger</keyword>
<evidence type="ECO:0000256" key="7">
    <source>
        <dbReference type="ARBA" id="ARBA00022918"/>
    </source>
</evidence>
<keyword evidence="7" id="KW-0695">RNA-directed DNA polymerase</keyword>
<feature type="compositionally biased region" description="Polar residues" evidence="10">
    <location>
        <begin position="271"/>
        <end position="280"/>
    </location>
</feature>
<feature type="region of interest" description="Disordered" evidence="10">
    <location>
        <begin position="242"/>
        <end position="280"/>
    </location>
</feature>
<feature type="non-terminal residue" evidence="14">
    <location>
        <position position="914"/>
    </location>
</feature>
<dbReference type="InterPro" id="IPR041577">
    <property type="entry name" value="RT_RNaseH_2"/>
</dbReference>
<feature type="region of interest" description="Disordered" evidence="10">
    <location>
        <begin position="882"/>
        <end position="914"/>
    </location>
</feature>
<evidence type="ECO:0000256" key="8">
    <source>
        <dbReference type="ARBA" id="ARBA00023268"/>
    </source>
</evidence>
<evidence type="ECO:0000313" key="13">
    <source>
        <dbReference type="Proteomes" id="UP000515152"/>
    </source>
</evidence>
<keyword evidence="9" id="KW-0862">Zinc</keyword>
<evidence type="ECO:0000256" key="9">
    <source>
        <dbReference type="PROSITE-ProRule" id="PRU00047"/>
    </source>
</evidence>
<keyword evidence="2" id="KW-0808">Transferase</keyword>
<feature type="region of interest" description="Disordered" evidence="10">
    <location>
        <begin position="172"/>
        <end position="192"/>
    </location>
</feature>
<evidence type="ECO:0000256" key="10">
    <source>
        <dbReference type="SAM" id="MobiDB-lite"/>
    </source>
</evidence>
<keyword evidence="6" id="KW-0378">Hydrolase</keyword>
<dbReference type="GO" id="GO:0008233">
    <property type="term" value="F:peptidase activity"/>
    <property type="evidence" value="ECO:0007669"/>
    <property type="project" value="UniProtKB-KW"/>
</dbReference>
<evidence type="ECO:0000259" key="12">
    <source>
        <dbReference type="PROSITE" id="PS50878"/>
    </source>
</evidence>
<dbReference type="AlphaFoldDB" id="A0A8M1KJT9"/>